<dbReference type="AlphaFoldDB" id="A0A7I8VVU3"/>
<feature type="compositionally biased region" description="Basic residues" evidence="1">
    <location>
        <begin position="84"/>
        <end position="96"/>
    </location>
</feature>
<organism evidence="2 3">
    <name type="scientific">Dimorphilus gyrociliatus</name>
    <dbReference type="NCBI Taxonomy" id="2664684"/>
    <lineage>
        <taxon>Eukaryota</taxon>
        <taxon>Metazoa</taxon>
        <taxon>Spiralia</taxon>
        <taxon>Lophotrochozoa</taxon>
        <taxon>Annelida</taxon>
        <taxon>Polychaeta</taxon>
        <taxon>Polychaeta incertae sedis</taxon>
        <taxon>Dinophilidae</taxon>
        <taxon>Dimorphilus</taxon>
    </lineage>
</organism>
<evidence type="ECO:0000313" key="2">
    <source>
        <dbReference type="EMBL" id="CAD5120440.1"/>
    </source>
</evidence>
<keyword evidence="3" id="KW-1185">Reference proteome</keyword>
<evidence type="ECO:0000313" key="3">
    <source>
        <dbReference type="Proteomes" id="UP000549394"/>
    </source>
</evidence>
<name>A0A7I8VVU3_9ANNE</name>
<protein>
    <submittedName>
        <fullName evidence="2">DgyrCDS9010</fullName>
    </submittedName>
</protein>
<gene>
    <name evidence="2" type="ORF">DGYR_LOCUS8542</name>
</gene>
<proteinExistence type="predicted"/>
<feature type="region of interest" description="Disordered" evidence="1">
    <location>
        <begin position="77"/>
        <end position="107"/>
    </location>
</feature>
<evidence type="ECO:0000256" key="1">
    <source>
        <dbReference type="SAM" id="MobiDB-lite"/>
    </source>
</evidence>
<sequence>MADSIETEFRLKLPSHFEANTLFKDSSNAIVVGEEIDLCLIAKQLDGSKDIWEKAVSNVRAAVSVVDIQGSRPPKENFDCKVVKSSRGRDKHRRSPPKTLDSPDSQKWQKLNDNTMKLIVPIQFVPDSKTLNKSYKIFVALWSTDGAESNLELSTHKLMSPALNVQFPPLITSRVVQFSGKTFLKIELRNVAIETIQLNSLKVLISAEKEGEITIDHSTLPNFPMKLDKECEYSFIVEIIDCVKESDNRSSSSSNVNLVAELNWENEGASALDRITTTYSLQQIALKYPQLSLFVTLPEILGSQFIIEYTLQNYMQDFRNIKLTLPDYDAEGLIFSKRSIDLGVCSVRSIKKAKVLVTILKPGTFDLCKNVKMSLQYSTPKNSDPNGPIKLDNVLKLPCPIYIEENGNTKN</sequence>
<accession>A0A7I8VVU3</accession>
<dbReference type="Proteomes" id="UP000549394">
    <property type="component" value="Unassembled WGS sequence"/>
</dbReference>
<comment type="caution">
    <text evidence="2">The sequence shown here is derived from an EMBL/GenBank/DDBJ whole genome shotgun (WGS) entry which is preliminary data.</text>
</comment>
<reference evidence="2 3" key="1">
    <citation type="submission" date="2020-08" db="EMBL/GenBank/DDBJ databases">
        <authorList>
            <person name="Hejnol A."/>
        </authorList>
    </citation>
    <scope>NUCLEOTIDE SEQUENCE [LARGE SCALE GENOMIC DNA]</scope>
</reference>
<dbReference type="EMBL" id="CAJFCJ010000012">
    <property type="protein sequence ID" value="CAD5120440.1"/>
    <property type="molecule type" value="Genomic_DNA"/>
</dbReference>